<keyword evidence="8" id="KW-0131">Cell cycle</keyword>
<evidence type="ECO:0000256" key="11">
    <source>
        <dbReference type="ARBA" id="ARBA00039108"/>
    </source>
</evidence>
<comment type="caution">
    <text evidence="17">The sequence shown here is derived from an EMBL/GenBank/DDBJ whole genome shotgun (WGS) entry which is preliminary data.</text>
</comment>
<evidence type="ECO:0000256" key="8">
    <source>
        <dbReference type="ARBA" id="ARBA00023306"/>
    </source>
</evidence>
<comment type="pathway">
    <text evidence="2">Cell wall biogenesis; peptidoglycan biosynthesis.</text>
</comment>
<dbReference type="PANTHER" id="PTHR43783">
    <property type="entry name" value="UDP-N-ACETYLGLUCOSAMINE 1-CARBOXYVINYLTRANSFERASE"/>
    <property type="match status" value="1"/>
</dbReference>
<protein>
    <recommendedName>
        <fullName evidence="12">UDP-N-acetylglucosamine 1-carboxyvinyltransferase</fullName>
        <ecNumber evidence="11">2.5.1.7</ecNumber>
    </recommendedName>
    <alternativeName>
        <fullName evidence="13">Enoylpyruvate transferase</fullName>
    </alternativeName>
    <alternativeName>
        <fullName evidence="14">UDP-N-acetylglucosamine enolpyruvyl transferase</fullName>
    </alternativeName>
</protein>
<evidence type="ECO:0000256" key="13">
    <source>
        <dbReference type="ARBA" id="ARBA00042443"/>
    </source>
</evidence>
<dbReference type="NCBIfam" id="NF006873">
    <property type="entry name" value="PRK09369.1"/>
    <property type="match status" value="1"/>
</dbReference>
<evidence type="ECO:0000313" key="18">
    <source>
        <dbReference type="Proteomes" id="UP000178419"/>
    </source>
</evidence>
<proteinExistence type="inferred from homology"/>
<dbReference type="InterPro" id="IPR050068">
    <property type="entry name" value="MurA_subfamily"/>
</dbReference>
<dbReference type="GO" id="GO:0008360">
    <property type="term" value="P:regulation of cell shape"/>
    <property type="evidence" value="ECO:0007669"/>
    <property type="project" value="UniProtKB-KW"/>
</dbReference>
<dbReference type="GO" id="GO:0051301">
    <property type="term" value="P:cell division"/>
    <property type="evidence" value="ECO:0007669"/>
    <property type="project" value="UniProtKB-KW"/>
</dbReference>
<dbReference type="AlphaFoldDB" id="A0A1F7Y0P3"/>
<evidence type="ECO:0000256" key="9">
    <source>
        <dbReference type="ARBA" id="ARBA00023316"/>
    </source>
</evidence>
<evidence type="ECO:0000256" key="12">
    <source>
        <dbReference type="ARBA" id="ARBA00039754"/>
    </source>
</evidence>
<evidence type="ECO:0000259" key="16">
    <source>
        <dbReference type="Pfam" id="PF00275"/>
    </source>
</evidence>
<evidence type="ECO:0000256" key="2">
    <source>
        <dbReference type="ARBA" id="ARBA00004752"/>
    </source>
</evidence>
<dbReference type="GO" id="GO:0071555">
    <property type="term" value="P:cell wall organization"/>
    <property type="evidence" value="ECO:0007669"/>
    <property type="project" value="UniProtKB-KW"/>
</dbReference>
<keyword evidence="3" id="KW-0963">Cytoplasm</keyword>
<dbReference type="EMBL" id="MGGE01000032">
    <property type="protein sequence ID" value="OGM20897.1"/>
    <property type="molecule type" value="Genomic_DNA"/>
</dbReference>
<evidence type="ECO:0000256" key="6">
    <source>
        <dbReference type="ARBA" id="ARBA00022960"/>
    </source>
</evidence>
<dbReference type="Gene3D" id="3.65.10.10">
    <property type="entry name" value="Enolpyruvate transferase domain"/>
    <property type="match status" value="2"/>
</dbReference>
<evidence type="ECO:0000256" key="10">
    <source>
        <dbReference type="ARBA" id="ARBA00038367"/>
    </source>
</evidence>
<sequence>MIPTSLLFTEPVTFENIPNITDVSRLVAILEKLGSKVDWNQNEHILKIDNSKITFDQLTEEDLGNMKGTSLLWGALLARFGKVDFRDLPGGCTLGLRPFEPAYQAFRNLGVYIKETEKGVVMDIGSAQSKEIWLTEMSPTVTTNVVMLASKLKGTTKIIGAASEPQVQDVCNFLSYAGVNIRGIGSSILEIEGVGKFSSTSHKLFSDHYEITTFLALGAVTGGEIRVHNAQPELFPMINYEFSKFNLKIEYDGDTAILTDDQKIKLTGDFAKKTNIVRAQPWPALPVDLIPMFIPLALAAPSGYMMFHNWMYETGLYWTGELTKLGAEIIMADPHRVIVFGGRKLRGATIEAPYIIRAVVAMVMCAMIAEGESLILNADTLYRGHPNFSENLRKLGAKIEEVS</sequence>
<evidence type="ECO:0000256" key="1">
    <source>
        <dbReference type="ARBA" id="ARBA00004496"/>
    </source>
</evidence>
<dbReference type="GO" id="GO:0009252">
    <property type="term" value="P:peptidoglycan biosynthetic process"/>
    <property type="evidence" value="ECO:0007669"/>
    <property type="project" value="UniProtKB-KW"/>
</dbReference>
<evidence type="ECO:0000256" key="14">
    <source>
        <dbReference type="ARBA" id="ARBA00042842"/>
    </source>
</evidence>
<dbReference type="EC" id="2.5.1.7" evidence="11"/>
<keyword evidence="5" id="KW-0808">Transferase</keyword>
<dbReference type="GO" id="GO:0008760">
    <property type="term" value="F:UDP-N-acetylglucosamine 1-carboxyvinyltransferase activity"/>
    <property type="evidence" value="ECO:0007669"/>
    <property type="project" value="UniProtKB-EC"/>
</dbReference>
<reference evidence="17 18" key="1">
    <citation type="journal article" date="2016" name="Nat. Commun.">
        <title>Thousands of microbial genomes shed light on interconnected biogeochemical processes in an aquifer system.</title>
        <authorList>
            <person name="Anantharaman K."/>
            <person name="Brown C.T."/>
            <person name="Hug L.A."/>
            <person name="Sharon I."/>
            <person name="Castelle C.J."/>
            <person name="Probst A.J."/>
            <person name="Thomas B.C."/>
            <person name="Singh A."/>
            <person name="Wilkins M.J."/>
            <person name="Karaoz U."/>
            <person name="Brodie E.L."/>
            <person name="Williams K.H."/>
            <person name="Hubbard S.S."/>
            <person name="Banfield J.F."/>
        </authorList>
    </citation>
    <scope>NUCLEOTIDE SEQUENCE [LARGE SCALE GENOMIC DNA]</scope>
</reference>
<keyword evidence="9" id="KW-0961">Cell wall biogenesis/degradation</keyword>
<dbReference type="InterPro" id="IPR036968">
    <property type="entry name" value="Enolpyruvate_Tfrase_sf"/>
</dbReference>
<feature type="domain" description="Enolpyruvate transferase" evidence="16">
    <location>
        <begin position="6"/>
        <end position="392"/>
    </location>
</feature>
<keyword evidence="7" id="KW-0573">Peptidoglycan synthesis</keyword>
<name>A0A1F7Y0P3_9BACT</name>
<comment type="catalytic activity">
    <reaction evidence="15">
        <text>phosphoenolpyruvate + UDP-N-acetyl-alpha-D-glucosamine = UDP-N-acetyl-3-O-(1-carboxyvinyl)-alpha-D-glucosamine + phosphate</text>
        <dbReference type="Rhea" id="RHEA:18681"/>
        <dbReference type="ChEBI" id="CHEBI:43474"/>
        <dbReference type="ChEBI" id="CHEBI:57705"/>
        <dbReference type="ChEBI" id="CHEBI:58702"/>
        <dbReference type="ChEBI" id="CHEBI:68483"/>
        <dbReference type="EC" id="2.5.1.7"/>
    </reaction>
</comment>
<gene>
    <name evidence="17" type="ORF">A2714_00555</name>
</gene>
<comment type="subcellular location">
    <subcellularLocation>
        <location evidence="1">Cytoplasm</location>
    </subcellularLocation>
</comment>
<evidence type="ECO:0000256" key="3">
    <source>
        <dbReference type="ARBA" id="ARBA00022490"/>
    </source>
</evidence>
<dbReference type="PANTHER" id="PTHR43783:SF1">
    <property type="entry name" value="UDP-N-ACETYLGLUCOSAMINE 1-CARBOXYVINYLTRANSFERASE"/>
    <property type="match status" value="1"/>
</dbReference>
<dbReference type="InterPro" id="IPR013792">
    <property type="entry name" value="RNA3'P_cycl/enolpyr_Trfase_a/b"/>
</dbReference>
<keyword evidence="4" id="KW-0132">Cell division</keyword>
<organism evidence="17 18">
    <name type="scientific">Candidatus Woesebacteria bacterium RIFCSPHIGHO2_01_FULL_38_9</name>
    <dbReference type="NCBI Taxonomy" id="1802492"/>
    <lineage>
        <taxon>Bacteria</taxon>
        <taxon>Candidatus Woeseibacteriota</taxon>
    </lineage>
</organism>
<accession>A0A1F7Y0P3</accession>
<dbReference type="Proteomes" id="UP000178419">
    <property type="component" value="Unassembled WGS sequence"/>
</dbReference>
<comment type="similarity">
    <text evidence="10">Belongs to the EPSP synthase family. MurA subfamily.</text>
</comment>
<evidence type="ECO:0000256" key="5">
    <source>
        <dbReference type="ARBA" id="ARBA00022679"/>
    </source>
</evidence>
<dbReference type="SUPFAM" id="SSF55205">
    <property type="entry name" value="EPT/RTPC-like"/>
    <property type="match status" value="1"/>
</dbReference>
<evidence type="ECO:0000256" key="15">
    <source>
        <dbReference type="ARBA" id="ARBA00047527"/>
    </source>
</evidence>
<evidence type="ECO:0000256" key="4">
    <source>
        <dbReference type="ARBA" id="ARBA00022618"/>
    </source>
</evidence>
<dbReference type="InterPro" id="IPR001986">
    <property type="entry name" value="Enolpyruvate_Tfrase_dom"/>
</dbReference>
<evidence type="ECO:0000313" key="17">
    <source>
        <dbReference type="EMBL" id="OGM20897.1"/>
    </source>
</evidence>
<dbReference type="GO" id="GO:0005737">
    <property type="term" value="C:cytoplasm"/>
    <property type="evidence" value="ECO:0007669"/>
    <property type="project" value="UniProtKB-SubCell"/>
</dbReference>
<evidence type="ECO:0000256" key="7">
    <source>
        <dbReference type="ARBA" id="ARBA00022984"/>
    </source>
</evidence>
<dbReference type="Pfam" id="PF00275">
    <property type="entry name" value="EPSP_synthase"/>
    <property type="match status" value="1"/>
</dbReference>
<keyword evidence="6" id="KW-0133">Cell shape</keyword>